<name>A0AAW9W8J1_STREE</name>
<dbReference type="EMBL" id="WNHN01000545">
    <property type="protein sequence ID" value="MTV78159.1"/>
    <property type="molecule type" value="Genomic_DNA"/>
</dbReference>
<evidence type="ECO:0000259" key="6">
    <source>
        <dbReference type="Pfam" id="PF00479"/>
    </source>
</evidence>
<proteinExistence type="predicted"/>
<reference evidence="7" key="1">
    <citation type="submission" date="2019-11" db="EMBL/GenBank/DDBJ databases">
        <title>Growth characteristics of pneumococcus vary with the chemical composition of the capsule and with environmental conditions.</title>
        <authorList>
            <person name="Tothpal A."/>
            <person name="Desobry K."/>
            <person name="Joshi S."/>
            <person name="Wyllie A.L."/>
            <person name="Weinberger D.M."/>
        </authorList>
    </citation>
    <scope>NUCLEOTIDE SEQUENCE</scope>
    <source>
        <strain evidence="7">Pnumococcus10A</strain>
    </source>
</reference>
<dbReference type="AlphaFoldDB" id="A0AAW9W8J1"/>
<dbReference type="Gene3D" id="3.40.50.720">
    <property type="entry name" value="NAD(P)-binding Rossmann-like Domain"/>
    <property type="match status" value="1"/>
</dbReference>
<feature type="domain" description="Glucose-6-phosphate dehydrogenase NAD-binding" evidence="6">
    <location>
        <begin position="2"/>
        <end position="91"/>
    </location>
</feature>
<keyword evidence="2" id="KW-0313">Glucose metabolism</keyword>
<evidence type="ECO:0000256" key="3">
    <source>
        <dbReference type="ARBA" id="ARBA00022857"/>
    </source>
</evidence>
<dbReference type="PANTHER" id="PTHR23429:SF0">
    <property type="entry name" value="GLUCOSE-6-PHOSPHATE 1-DEHYDROGENASE"/>
    <property type="match status" value="1"/>
</dbReference>
<dbReference type="SUPFAM" id="SSF51735">
    <property type="entry name" value="NAD(P)-binding Rossmann-fold domains"/>
    <property type="match status" value="1"/>
</dbReference>
<dbReference type="InterPro" id="IPR036291">
    <property type="entry name" value="NAD(P)-bd_dom_sf"/>
</dbReference>
<dbReference type="InterPro" id="IPR022674">
    <property type="entry name" value="G6P_DH_NAD-bd"/>
</dbReference>
<keyword evidence="5" id="KW-0119">Carbohydrate metabolism</keyword>
<evidence type="ECO:0000313" key="8">
    <source>
        <dbReference type="Proteomes" id="UP000729182"/>
    </source>
</evidence>
<evidence type="ECO:0000256" key="2">
    <source>
        <dbReference type="ARBA" id="ARBA00022526"/>
    </source>
</evidence>
<keyword evidence="3" id="KW-0521">NADP</keyword>
<comment type="pathway">
    <text evidence="1">Carbohydrate degradation; pentose phosphate pathway; D-ribulose 5-phosphate from D-glucose 6-phosphate (oxidative stage): step 1/3.</text>
</comment>
<dbReference type="GO" id="GO:0006006">
    <property type="term" value="P:glucose metabolic process"/>
    <property type="evidence" value="ECO:0007669"/>
    <property type="project" value="UniProtKB-KW"/>
</dbReference>
<feature type="non-terminal residue" evidence="7">
    <location>
        <position position="92"/>
    </location>
</feature>
<protein>
    <submittedName>
        <fullName evidence="7">Glucose-6-phosphate dehydrogenase</fullName>
    </submittedName>
</protein>
<accession>A0AAW9W8J1</accession>
<keyword evidence="4" id="KW-0560">Oxidoreductase</keyword>
<gene>
    <name evidence="7" type="ORF">GM535_13140</name>
</gene>
<dbReference type="GO" id="GO:0005829">
    <property type="term" value="C:cytosol"/>
    <property type="evidence" value="ECO:0007669"/>
    <property type="project" value="TreeGrafter"/>
</dbReference>
<evidence type="ECO:0000256" key="4">
    <source>
        <dbReference type="ARBA" id="ARBA00023002"/>
    </source>
</evidence>
<dbReference type="GO" id="GO:0004345">
    <property type="term" value="F:glucose-6-phosphate dehydrogenase activity"/>
    <property type="evidence" value="ECO:0007669"/>
    <property type="project" value="TreeGrafter"/>
</dbReference>
<dbReference type="GO" id="GO:0050661">
    <property type="term" value="F:NADP binding"/>
    <property type="evidence" value="ECO:0007669"/>
    <property type="project" value="InterPro"/>
</dbReference>
<comment type="caution">
    <text evidence="7">The sequence shown here is derived from an EMBL/GenBank/DDBJ whole genome shotgun (WGS) entry which is preliminary data.</text>
</comment>
<dbReference type="Proteomes" id="UP000729182">
    <property type="component" value="Unassembled WGS sequence"/>
</dbReference>
<sequence>HFYYQSHDVNDSEHYIALRQLQAELNEKYQAEHNKLFFLSMAPQFFGTIAKHLKSENIVDGKGFERLIVEKPFGTDYATASKLNDELLATFD</sequence>
<evidence type="ECO:0000256" key="1">
    <source>
        <dbReference type="ARBA" id="ARBA00004937"/>
    </source>
</evidence>
<dbReference type="GO" id="GO:0009051">
    <property type="term" value="P:pentose-phosphate shunt, oxidative branch"/>
    <property type="evidence" value="ECO:0007669"/>
    <property type="project" value="TreeGrafter"/>
</dbReference>
<dbReference type="Pfam" id="PF00479">
    <property type="entry name" value="G6PD_N"/>
    <property type="match status" value="1"/>
</dbReference>
<organism evidence="7 8">
    <name type="scientific">Streptococcus pneumoniae</name>
    <dbReference type="NCBI Taxonomy" id="1313"/>
    <lineage>
        <taxon>Bacteria</taxon>
        <taxon>Bacillati</taxon>
        <taxon>Bacillota</taxon>
        <taxon>Bacilli</taxon>
        <taxon>Lactobacillales</taxon>
        <taxon>Streptococcaceae</taxon>
        <taxon>Streptococcus</taxon>
    </lineage>
</organism>
<dbReference type="PANTHER" id="PTHR23429">
    <property type="entry name" value="GLUCOSE-6-PHOSPHATE 1-DEHYDROGENASE G6PD"/>
    <property type="match status" value="1"/>
</dbReference>
<dbReference type="InterPro" id="IPR001282">
    <property type="entry name" value="G6P_DH"/>
</dbReference>
<feature type="non-terminal residue" evidence="7">
    <location>
        <position position="1"/>
    </location>
</feature>
<evidence type="ECO:0000313" key="7">
    <source>
        <dbReference type="EMBL" id="MTV78159.1"/>
    </source>
</evidence>
<evidence type="ECO:0000256" key="5">
    <source>
        <dbReference type="ARBA" id="ARBA00023277"/>
    </source>
</evidence>